<dbReference type="Gene3D" id="3.30.750.24">
    <property type="entry name" value="STAS domain"/>
    <property type="match status" value="1"/>
</dbReference>
<feature type="domain" description="STAS" evidence="1">
    <location>
        <begin position="3"/>
        <end position="114"/>
    </location>
</feature>
<accession>A0ABV1Q8X2</accession>
<keyword evidence="3" id="KW-1185">Reference proteome</keyword>
<dbReference type="InterPro" id="IPR002645">
    <property type="entry name" value="STAS_dom"/>
</dbReference>
<dbReference type="PANTHER" id="PTHR33745:SF1">
    <property type="entry name" value="RSBT ANTAGONIST PROTEIN RSBS"/>
    <property type="match status" value="1"/>
</dbReference>
<dbReference type="EMBL" id="JBEJUE010000026">
    <property type="protein sequence ID" value="MER0427628.1"/>
    <property type="molecule type" value="Genomic_DNA"/>
</dbReference>
<proteinExistence type="predicted"/>
<dbReference type="Pfam" id="PF01740">
    <property type="entry name" value="STAS"/>
    <property type="match status" value="1"/>
</dbReference>
<organism evidence="2 3">
    <name type="scientific">Streptomyces microflavus</name>
    <name type="common">Streptomyces lipmanii</name>
    <dbReference type="NCBI Taxonomy" id="1919"/>
    <lineage>
        <taxon>Bacteria</taxon>
        <taxon>Bacillati</taxon>
        <taxon>Actinomycetota</taxon>
        <taxon>Actinomycetes</taxon>
        <taxon>Kitasatosporales</taxon>
        <taxon>Streptomycetaceae</taxon>
        <taxon>Streptomyces</taxon>
    </lineage>
</organism>
<dbReference type="SUPFAM" id="SSF52091">
    <property type="entry name" value="SpoIIaa-like"/>
    <property type="match status" value="1"/>
</dbReference>
<evidence type="ECO:0000313" key="3">
    <source>
        <dbReference type="Proteomes" id="UP001456562"/>
    </source>
</evidence>
<gene>
    <name evidence="2" type="ORF">ABR748_25850</name>
</gene>
<name>A0ABV1Q8X2_STRMI</name>
<dbReference type="PROSITE" id="PS50801">
    <property type="entry name" value="STAS"/>
    <property type="match status" value="1"/>
</dbReference>
<reference evidence="2 3" key="1">
    <citation type="submission" date="2024-01" db="EMBL/GenBank/DDBJ databases">
        <title>Metagenomic exploration of the rhizosphere soil microbial community and their significance in facilitating the development of wild simulated ginseng.</title>
        <authorList>
            <person name="Huang J."/>
        </authorList>
    </citation>
    <scope>NUCLEOTIDE SEQUENCE [LARGE SCALE GENOMIC DNA]</scope>
    <source>
        <strain evidence="2 3">WY141</strain>
    </source>
</reference>
<dbReference type="InterPro" id="IPR051932">
    <property type="entry name" value="Bact_StressResp_Reg"/>
</dbReference>
<sequence length="146" mass="15170">MTERVPVLRIGQVLLVSIQTDLDDQAVMLLQDDLAAAVVDAGAHGVVIDITAVEIVDSFVGRMLATIASISRLLDAQTVVVGMRPAVAITLVELGLSLGGVRTALSLDKGLQMLERARAVTHGIPLSGSRVDSSFEGTVPNTAAGQ</sequence>
<evidence type="ECO:0000313" key="2">
    <source>
        <dbReference type="EMBL" id="MER0427628.1"/>
    </source>
</evidence>
<comment type="caution">
    <text evidence="2">The sequence shown here is derived from an EMBL/GenBank/DDBJ whole genome shotgun (WGS) entry which is preliminary data.</text>
</comment>
<dbReference type="PANTHER" id="PTHR33745">
    <property type="entry name" value="RSBT ANTAGONIST PROTEIN RSBS-RELATED"/>
    <property type="match status" value="1"/>
</dbReference>
<protein>
    <submittedName>
        <fullName evidence="2">STAS domain-containing protein</fullName>
    </submittedName>
</protein>
<dbReference type="CDD" id="cd07041">
    <property type="entry name" value="STAS_RsbR_RsbS_like"/>
    <property type="match status" value="1"/>
</dbReference>
<dbReference type="InterPro" id="IPR036513">
    <property type="entry name" value="STAS_dom_sf"/>
</dbReference>
<evidence type="ECO:0000259" key="1">
    <source>
        <dbReference type="PROSITE" id="PS50801"/>
    </source>
</evidence>
<dbReference type="Proteomes" id="UP001456562">
    <property type="component" value="Unassembled WGS sequence"/>
</dbReference>